<dbReference type="InterPro" id="IPR024875">
    <property type="entry name" value="Protein_Lines"/>
</dbReference>
<comment type="caution">
    <text evidence="2">The sequence shown here is derived from an EMBL/GenBank/DDBJ whole genome shotgun (WGS) entry which is preliminary data.</text>
</comment>
<evidence type="ECO:0000313" key="2">
    <source>
        <dbReference type="EMBL" id="KAH6594688.1"/>
    </source>
</evidence>
<protein>
    <recommendedName>
        <fullName evidence="1">Protein Lines N-terminal domain-containing protein</fullName>
    </recommendedName>
</protein>
<keyword evidence="3" id="KW-1185">Reference proteome</keyword>
<dbReference type="InterPro" id="IPR032794">
    <property type="entry name" value="LINES_N"/>
</dbReference>
<dbReference type="Proteomes" id="UP001648503">
    <property type="component" value="Unassembled WGS sequence"/>
</dbReference>
<organism evidence="2 3">
    <name type="scientific">Batrachochytrium salamandrivorans</name>
    <dbReference type="NCBI Taxonomy" id="1357716"/>
    <lineage>
        <taxon>Eukaryota</taxon>
        <taxon>Fungi</taxon>
        <taxon>Fungi incertae sedis</taxon>
        <taxon>Chytridiomycota</taxon>
        <taxon>Chytridiomycota incertae sedis</taxon>
        <taxon>Chytridiomycetes</taxon>
        <taxon>Rhizophydiales</taxon>
        <taxon>Rhizophydiales incertae sedis</taxon>
        <taxon>Batrachochytrium</taxon>
    </lineage>
</organism>
<gene>
    <name evidence="2" type="ORF">BASA50_006366</name>
</gene>
<reference evidence="2 3" key="1">
    <citation type="submission" date="2021-02" db="EMBL/GenBank/DDBJ databases">
        <title>Variation within the Batrachochytrium salamandrivorans European outbreak.</title>
        <authorList>
            <person name="Kelly M."/>
            <person name="Pasmans F."/>
            <person name="Shea T.P."/>
            <person name="Munoz J.F."/>
            <person name="Carranza S."/>
            <person name="Cuomo C.A."/>
            <person name="Martel A."/>
        </authorList>
    </citation>
    <scope>NUCLEOTIDE SEQUENCE [LARGE SCALE GENOMIC DNA]</scope>
    <source>
        <strain evidence="2 3">AMFP18/2</strain>
    </source>
</reference>
<evidence type="ECO:0000259" key="1">
    <source>
        <dbReference type="Pfam" id="PF14694"/>
    </source>
</evidence>
<dbReference type="Pfam" id="PF14694">
    <property type="entry name" value="LINES_N"/>
    <property type="match status" value="1"/>
</dbReference>
<dbReference type="EMBL" id="JAFCIX010000330">
    <property type="protein sequence ID" value="KAH6594688.1"/>
    <property type="molecule type" value="Genomic_DNA"/>
</dbReference>
<dbReference type="PANTHER" id="PTHR16057:SF1">
    <property type="entry name" value="PROTEIN LINES HOMOLOG 1"/>
    <property type="match status" value="1"/>
</dbReference>
<evidence type="ECO:0000313" key="3">
    <source>
        <dbReference type="Proteomes" id="UP001648503"/>
    </source>
</evidence>
<accession>A0ABQ8FA06</accession>
<name>A0ABQ8FA06_9FUNG</name>
<proteinExistence type="predicted"/>
<sequence length="486" mass="54993">MHPQQHVLSRKHQSNPFAVYLTARIRLADAFTLACKRQDCPTLSLIVTKLIDCLDRSLHSIVGYNQKSCAIHQEPLLRLALVSSLALAHRLMKLVRHWVHTTCTDIAPQLMCLDLYGAPFLTLVMHAAASVNHCESLHAYIVLIDIFKTASIVVGIRQSLGPILMKCIASQAALSLHETDDRSLHRKALELIKLIVITTDIQITPDLLTFICSTIKSYLVRVFLPATVFLDWWASLKSESFTEFCFVKDQLRDRQCLKFSVQIYLRAIANSSVEKTMQLINGPLSSVDDLLGLVYGFDFENVPIHLFELFADHDGELIALLEELLRIHIAHLPETTSESTPISRVAASLWACDPSRMLVMLLEIWNFDHTGLLDLVILDDTYFQRYLVAYITFARENPQSLRQACQDMVERSLRPKSANLFEERDNGDESDDDATDFLESTLSTLSDLLQSIESAYAQQLITKDVSDVICALNLFFEIEPKINVFI</sequence>
<dbReference type="PANTHER" id="PTHR16057">
    <property type="entry name" value="WINS1, 2 PROTEIN"/>
    <property type="match status" value="1"/>
</dbReference>
<feature type="domain" description="Protein Lines N-terminal" evidence="1">
    <location>
        <begin position="305"/>
        <end position="405"/>
    </location>
</feature>